<name>A0A8J6H3K6_TENMO</name>
<evidence type="ECO:0000313" key="1">
    <source>
        <dbReference type="EMBL" id="KAH0811165.1"/>
    </source>
</evidence>
<evidence type="ECO:0000313" key="2">
    <source>
        <dbReference type="Proteomes" id="UP000719412"/>
    </source>
</evidence>
<proteinExistence type="predicted"/>
<sequence>MSSATQENLVTPSDDYISIRMGAVANMEDTVGALLLGRPAAIPIVDEEPGPQSSKLLTETQLPPYPAHVTPTNGSWQNVNGTRFKFFVFSAFFDNRKGQRSVRVIGATKTRGPERVWCRLWYRTNESNVTTFVSRTVQAKIKARGNDLVLNISNNWTICNPSWKSVIDFGKRGFSVAKGEMEVN</sequence>
<keyword evidence="2" id="KW-1185">Reference proteome</keyword>
<comment type="caution">
    <text evidence="1">The sequence shown here is derived from an EMBL/GenBank/DDBJ whole genome shotgun (WGS) entry which is preliminary data.</text>
</comment>
<reference evidence="1" key="2">
    <citation type="submission" date="2021-08" db="EMBL/GenBank/DDBJ databases">
        <authorList>
            <person name="Eriksson T."/>
        </authorList>
    </citation>
    <scope>NUCLEOTIDE SEQUENCE</scope>
    <source>
        <strain evidence="1">Stoneville</strain>
        <tissue evidence="1">Whole head</tissue>
    </source>
</reference>
<dbReference type="EMBL" id="JABDTM020026996">
    <property type="protein sequence ID" value="KAH0811165.1"/>
    <property type="molecule type" value="Genomic_DNA"/>
</dbReference>
<organism evidence="1 2">
    <name type="scientific">Tenebrio molitor</name>
    <name type="common">Yellow mealworm beetle</name>
    <dbReference type="NCBI Taxonomy" id="7067"/>
    <lineage>
        <taxon>Eukaryota</taxon>
        <taxon>Metazoa</taxon>
        <taxon>Ecdysozoa</taxon>
        <taxon>Arthropoda</taxon>
        <taxon>Hexapoda</taxon>
        <taxon>Insecta</taxon>
        <taxon>Pterygota</taxon>
        <taxon>Neoptera</taxon>
        <taxon>Endopterygota</taxon>
        <taxon>Coleoptera</taxon>
        <taxon>Polyphaga</taxon>
        <taxon>Cucujiformia</taxon>
        <taxon>Tenebrionidae</taxon>
        <taxon>Tenebrio</taxon>
    </lineage>
</organism>
<dbReference type="AlphaFoldDB" id="A0A8J6H3K6"/>
<reference evidence="1" key="1">
    <citation type="journal article" date="2020" name="J Insects Food Feed">
        <title>The yellow mealworm (Tenebrio molitor) genome: a resource for the emerging insects as food and feed industry.</title>
        <authorList>
            <person name="Eriksson T."/>
            <person name="Andere A."/>
            <person name="Kelstrup H."/>
            <person name="Emery V."/>
            <person name="Picard C."/>
        </authorList>
    </citation>
    <scope>NUCLEOTIDE SEQUENCE</scope>
    <source>
        <strain evidence="1">Stoneville</strain>
        <tissue evidence="1">Whole head</tissue>
    </source>
</reference>
<dbReference type="Proteomes" id="UP000719412">
    <property type="component" value="Unassembled WGS sequence"/>
</dbReference>
<protein>
    <submittedName>
        <fullName evidence="1">Uncharacterized protein</fullName>
    </submittedName>
</protein>
<accession>A0A8J6H3K6</accession>
<gene>
    <name evidence="1" type="ORF">GEV33_011625</name>
</gene>